<feature type="region of interest" description="Disordered" evidence="1">
    <location>
        <begin position="112"/>
        <end position="146"/>
    </location>
</feature>
<accession>A0AAD2CLR5</accession>
<evidence type="ECO:0000313" key="3">
    <source>
        <dbReference type="Proteomes" id="UP001295423"/>
    </source>
</evidence>
<evidence type="ECO:0000256" key="1">
    <source>
        <dbReference type="SAM" id="MobiDB-lite"/>
    </source>
</evidence>
<keyword evidence="3" id="KW-1185">Reference proteome</keyword>
<proteinExistence type="predicted"/>
<organism evidence="2 3">
    <name type="scientific">Cylindrotheca closterium</name>
    <dbReference type="NCBI Taxonomy" id="2856"/>
    <lineage>
        <taxon>Eukaryota</taxon>
        <taxon>Sar</taxon>
        <taxon>Stramenopiles</taxon>
        <taxon>Ochrophyta</taxon>
        <taxon>Bacillariophyta</taxon>
        <taxon>Bacillariophyceae</taxon>
        <taxon>Bacillariophycidae</taxon>
        <taxon>Bacillariales</taxon>
        <taxon>Bacillariaceae</taxon>
        <taxon>Cylindrotheca</taxon>
    </lineage>
</organism>
<reference evidence="2" key="1">
    <citation type="submission" date="2023-08" db="EMBL/GenBank/DDBJ databases">
        <authorList>
            <person name="Audoor S."/>
            <person name="Bilcke G."/>
        </authorList>
    </citation>
    <scope>NUCLEOTIDE SEQUENCE</scope>
</reference>
<protein>
    <submittedName>
        <fullName evidence="2">Uncharacterized protein</fullName>
    </submittedName>
</protein>
<comment type="caution">
    <text evidence="2">The sequence shown here is derived from an EMBL/GenBank/DDBJ whole genome shotgun (WGS) entry which is preliminary data.</text>
</comment>
<feature type="region of interest" description="Disordered" evidence="1">
    <location>
        <begin position="181"/>
        <end position="216"/>
    </location>
</feature>
<dbReference type="AlphaFoldDB" id="A0AAD2CLR5"/>
<gene>
    <name evidence="2" type="ORF">CYCCA115_LOCUS4659</name>
</gene>
<evidence type="ECO:0000313" key="2">
    <source>
        <dbReference type="EMBL" id="CAJ1935324.1"/>
    </source>
</evidence>
<dbReference type="Proteomes" id="UP001295423">
    <property type="component" value="Unassembled WGS sequence"/>
</dbReference>
<sequence>MLPSPMGGSTNKGLNDSGLLLNIPEEIDMADFSEVSEGDPFGYSIQWNDSNIWYNVSFSGNDNDDHDEQSVQSTRSLESIQSARSRVDEAFMQYTRVESAALQIQRSFRKRKLDREQLQKNGNDTSDNDSDSELKEKEVQEEEEEDSRSYTLLLLALFALVPMIMSCVAFFSKRSWQSNDTPDAMPMDGAANGATGGAPAPGGNGGGGGGGAAPPPGLEAMAGQAAGAASCSAGAGASAGVAAGAAATSAAATATAAAGATAAGATTEVVAVVAVTSAVATAAGTAGILTPATPAEVILTKCGLRNPQSRIGKFTMVFEGFPRALDGRETNILEGLVLNAYNDLTIGTNFTETGSCLDPLKREMIEVNILDQDFALLIEGLDGKSYLEIWFETKIVCDKCMVSRPLFKSKTKNCRRSSLKSSLFFRDSPCENVTEGS</sequence>
<feature type="compositionally biased region" description="Gly residues" evidence="1">
    <location>
        <begin position="194"/>
        <end position="212"/>
    </location>
</feature>
<dbReference type="EMBL" id="CAKOGP040000447">
    <property type="protein sequence ID" value="CAJ1935324.1"/>
    <property type="molecule type" value="Genomic_DNA"/>
</dbReference>
<name>A0AAD2CLR5_9STRA</name>